<feature type="region of interest" description="Disordered" evidence="1">
    <location>
        <begin position="1"/>
        <end position="24"/>
    </location>
</feature>
<proteinExistence type="predicted"/>
<dbReference type="Gramene" id="KFK41252">
    <property type="protein sequence ID" value="KFK41252"/>
    <property type="gene ID" value="AALP_AA2G105100"/>
</dbReference>
<feature type="region of interest" description="Disordered" evidence="1">
    <location>
        <begin position="303"/>
        <end position="338"/>
    </location>
</feature>
<evidence type="ECO:0000313" key="2">
    <source>
        <dbReference type="EMBL" id="KFK41252.1"/>
    </source>
</evidence>
<keyword evidence="3" id="KW-1185">Reference proteome</keyword>
<reference evidence="3" key="1">
    <citation type="journal article" date="2015" name="Nat. Plants">
        <title>Genome expansion of Arabis alpina linked with retrotransposition and reduced symmetric DNA methylation.</title>
        <authorList>
            <person name="Willing E.M."/>
            <person name="Rawat V."/>
            <person name="Mandakova T."/>
            <person name="Maumus F."/>
            <person name="James G.V."/>
            <person name="Nordstroem K.J."/>
            <person name="Becker C."/>
            <person name="Warthmann N."/>
            <person name="Chica C."/>
            <person name="Szarzynska B."/>
            <person name="Zytnicki M."/>
            <person name="Albani M.C."/>
            <person name="Kiefer C."/>
            <person name="Bergonzi S."/>
            <person name="Castaings L."/>
            <person name="Mateos J.L."/>
            <person name="Berns M.C."/>
            <person name="Bujdoso N."/>
            <person name="Piofczyk T."/>
            <person name="de Lorenzo L."/>
            <person name="Barrero-Sicilia C."/>
            <person name="Mateos I."/>
            <person name="Piednoel M."/>
            <person name="Hagmann J."/>
            <person name="Chen-Min-Tao R."/>
            <person name="Iglesias-Fernandez R."/>
            <person name="Schuster S.C."/>
            <person name="Alonso-Blanco C."/>
            <person name="Roudier F."/>
            <person name="Carbonero P."/>
            <person name="Paz-Ares J."/>
            <person name="Davis S.J."/>
            <person name="Pecinka A."/>
            <person name="Quesneville H."/>
            <person name="Colot V."/>
            <person name="Lysak M.A."/>
            <person name="Weigel D."/>
            <person name="Coupland G."/>
            <person name="Schneeberger K."/>
        </authorList>
    </citation>
    <scope>NUCLEOTIDE SEQUENCE [LARGE SCALE GENOMIC DNA]</scope>
    <source>
        <strain evidence="3">cv. Pajares</strain>
    </source>
</reference>
<dbReference type="Proteomes" id="UP000029120">
    <property type="component" value="Chromosome 2"/>
</dbReference>
<evidence type="ECO:0000256" key="1">
    <source>
        <dbReference type="SAM" id="MobiDB-lite"/>
    </source>
</evidence>
<sequence>MSSSRDDLVPTRVTSGTDAPMSSLGCTKGVDAEGVTSGFLCPDASNASAECATSGPLRLDANIDVGADVFETPTYMGRFTDAEVPRDCSRGIDDLIFVDPEDPDLLSGRADASSFSSSSGSQVSSDDEVAVDEVEETKKAAPTQRVKVRPDPPGSTLSKKDSLQRLREKCRILMPPLVSLLGFLMRFLATHGTCLAQSNPRGIGIYMLSRECGIDMNTDHLSYLTDFRVRGRRDELKHIVTNASGMALIAGFPSKDDHFEDRFFFVEISEKTVEADCIDLVKTRWERRGRKVIGYRHAEGGDADDLDPTAASAGMRSSRPLAPKTPATSTLRPPPSLSSDELAEFRMMSAERVRISSGKGKGIDREPPLKKRMVVTTLAAVVDREASTSGVVLPLVSGLLRDEAYAATKSKASEVRIFP</sequence>
<dbReference type="OrthoDB" id="1114078at2759"/>
<name>A0A087HGK0_ARAAL</name>
<evidence type="ECO:0000313" key="3">
    <source>
        <dbReference type="Proteomes" id="UP000029120"/>
    </source>
</evidence>
<gene>
    <name evidence="2" type="ordered locus">AALP_Aa2g105100</name>
</gene>
<dbReference type="EMBL" id="CM002870">
    <property type="protein sequence ID" value="KFK41252.1"/>
    <property type="molecule type" value="Genomic_DNA"/>
</dbReference>
<protein>
    <submittedName>
        <fullName evidence="2">Uncharacterized protein</fullName>
    </submittedName>
</protein>
<feature type="compositionally biased region" description="Acidic residues" evidence="1">
    <location>
        <begin position="125"/>
        <end position="135"/>
    </location>
</feature>
<feature type="region of interest" description="Disordered" evidence="1">
    <location>
        <begin position="108"/>
        <end position="162"/>
    </location>
</feature>
<dbReference type="AlphaFoldDB" id="A0A087HGK0"/>
<organism evidence="2 3">
    <name type="scientific">Arabis alpina</name>
    <name type="common">Alpine rock-cress</name>
    <dbReference type="NCBI Taxonomy" id="50452"/>
    <lineage>
        <taxon>Eukaryota</taxon>
        <taxon>Viridiplantae</taxon>
        <taxon>Streptophyta</taxon>
        <taxon>Embryophyta</taxon>
        <taxon>Tracheophyta</taxon>
        <taxon>Spermatophyta</taxon>
        <taxon>Magnoliopsida</taxon>
        <taxon>eudicotyledons</taxon>
        <taxon>Gunneridae</taxon>
        <taxon>Pentapetalae</taxon>
        <taxon>rosids</taxon>
        <taxon>malvids</taxon>
        <taxon>Brassicales</taxon>
        <taxon>Brassicaceae</taxon>
        <taxon>Arabideae</taxon>
        <taxon>Arabis</taxon>
    </lineage>
</organism>
<accession>A0A087HGK0</accession>
<feature type="compositionally biased region" description="Low complexity" evidence="1">
    <location>
        <begin position="113"/>
        <end position="124"/>
    </location>
</feature>